<feature type="domain" description="Pyrroline-5-carboxylate reductase dimerisation" evidence="11">
    <location>
        <begin position="176"/>
        <end position="280"/>
    </location>
</feature>
<evidence type="ECO:0000256" key="1">
    <source>
        <dbReference type="ARBA" id="ARBA00005205"/>
    </source>
</evidence>
<dbReference type="GO" id="GO:0004735">
    <property type="term" value="F:pyrroline-5-carboxylate reductase activity"/>
    <property type="evidence" value="ECO:0007669"/>
    <property type="project" value="UniProtKB-EC"/>
</dbReference>
<evidence type="ECO:0000259" key="11">
    <source>
        <dbReference type="Pfam" id="PF14748"/>
    </source>
</evidence>
<dbReference type="AlphaFoldDB" id="A0A0D2E2N4"/>
<dbReference type="InterPro" id="IPR036291">
    <property type="entry name" value="NAD(P)-bd_dom_sf"/>
</dbReference>
<dbReference type="Pfam" id="PF14748">
    <property type="entry name" value="P5CR_dimer"/>
    <property type="match status" value="1"/>
</dbReference>
<dbReference type="FunFam" id="3.40.50.720:FF:000105">
    <property type="entry name" value="Pyrroline-5-carboxylate reductase"/>
    <property type="match status" value="1"/>
</dbReference>
<dbReference type="STRING" id="215243.A0A0D2E2N4"/>
<dbReference type="EC" id="1.5.1.2" evidence="9"/>
<evidence type="ECO:0000256" key="8">
    <source>
        <dbReference type="PIRSR" id="PIRSR000193-1"/>
    </source>
</evidence>
<keyword evidence="7 9" id="KW-0560">Oxidoreductase</keyword>
<organism evidence="12 13">
    <name type="scientific">Exophiala oligosperma</name>
    <dbReference type="NCBI Taxonomy" id="215243"/>
    <lineage>
        <taxon>Eukaryota</taxon>
        <taxon>Fungi</taxon>
        <taxon>Dikarya</taxon>
        <taxon>Ascomycota</taxon>
        <taxon>Pezizomycotina</taxon>
        <taxon>Eurotiomycetes</taxon>
        <taxon>Chaetothyriomycetidae</taxon>
        <taxon>Chaetothyriales</taxon>
        <taxon>Herpotrichiellaceae</taxon>
        <taxon>Exophiala</taxon>
    </lineage>
</organism>
<dbReference type="PIRSF" id="PIRSF000193">
    <property type="entry name" value="Pyrrol-5-carb_rd"/>
    <property type="match status" value="1"/>
</dbReference>
<dbReference type="PANTHER" id="PTHR11645">
    <property type="entry name" value="PYRROLINE-5-CARBOXYLATE REDUCTASE"/>
    <property type="match status" value="1"/>
</dbReference>
<dbReference type="GO" id="GO:0055129">
    <property type="term" value="P:L-proline biosynthetic process"/>
    <property type="evidence" value="ECO:0007669"/>
    <property type="project" value="UniProtKB-UniPathway"/>
</dbReference>
<dbReference type="FunFam" id="1.10.3730.10:FF:000001">
    <property type="entry name" value="Pyrroline-5-carboxylate reductase"/>
    <property type="match status" value="1"/>
</dbReference>
<comment type="similarity">
    <text evidence="2 9">Belongs to the pyrroline-5-carboxylate reductase family.</text>
</comment>
<evidence type="ECO:0000256" key="3">
    <source>
        <dbReference type="ARBA" id="ARBA00022490"/>
    </source>
</evidence>
<comment type="pathway">
    <text evidence="1 9">Amino-acid biosynthesis; L-proline biosynthesis; L-proline from L-glutamate 5-semialdehyde: step 1/1.</text>
</comment>
<dbReference type="InterPro" id="IPR008927">
    <property type="entry name" value="6-PGluconate_DH-like_C_sf"/>
</dbReference>
<keyword evidence="13" id="KW-1185">Reference proteome</keyword>
<dbReference type="EMBL" id="KN847336">
    <property type="protein sequence ID" value="KIW41999.1"/>
    <property type="molecule type" value="Genomic_DNA"/>
</dbReference>
<dbReference type="UniPathway" id="UPA00098">
    <property type="reaction ID" value="UER00361"/>
</dbReference>
<keyword evidence="4 9" id="KW-0028">Amino-acid biosynthesis</keyword>
<dbReference type="GeneID" id="27357664"/>
<dbReference type="Gene3D" id="3.40.50.720">
    <property type="entry name" value="NAD(P)-binding Rossmann-like Domain"/>
    <property type="match status" value="1"/>
</dbReference>
<gene>
    <name evidence="12" type="ORF">PV06_05590</name>
</gene>
<name>A0A0D2E2N4_9EURO</name>
<evidence type="ECO:0000313" key="12">
    <source>
        <dbReference type="EMBL" id="KIW41999.1"/>
    </source>
</evidence>
<dbReference type="PROSITE" id="PS00521">
    <property type="entry name" value="P5CR"/>
    <property type="match status" value="1"/>
</dbReference>
<dbReference type="Pfam" id="PF03807">
    <property type="entry name" value="F420_oxidored"/>
    <property type="match status" value="1"/>
</dbReference>
<evidence type="ECO:0000256" key="4">
    <source>
        <dbReference type="ARBA" id="ARBA00022605"/>
    </source>
</evidence>
<dbReference type="RefSeq" id="XP_016262215.1">
    <property type="nucleotide sequence ID" value="XM_016406611.1"/>
</dbReference>
<feature type="domain" description="Pyrroline-5-carboxylate reductase catalytic N-terminal" evidence="10">
    <location>
        <begin position="9"/>
        <end position="107"/>
    </location>
</feature>
<dbReference type="SUPFAM" id="SSF48179">
    <property type="entry name" value="6-phosphogluconate dehydrogenase C-terminal domain-like"/>
    <property type="match status" value="1"/>
</dbReference>
<sequence length="288" mass="30099">MTSQLQGSKVAFIGGGNMAAAIIGGLLAKDMSEEKIYVSEPWEVNRDKMKKLGVHTTASNVEAAQEADIVILAVKPQVAKDVCRELGGAWTAQRTSPPPLVISIAAGITLDSLQQWLKLGDGHTPHTVRVMPNTPALVGEGASGLFASRDVTDSEKDLTTALLGSVSKAVEWVDKEELLDVVTGLSGSGPAYFFALVEHLITSATGLGLSTEQATRLAKQTCFGAGKMLVESSEEPAQLRKNVTSPNGTTDAALKSFDASGFADIVDKAVKAATSRGEEMGRTLGASS</sequence>
<evidence type="ECO:0000259" key="10">
    <source>
        <dbReference type="Pfam" id="PF03807"/>
    </source>
</evidence>
<dbReference type="NCBIfam" id="TIGR00112">
    <property type="entry name" value="proC"/>
    <property type="match status" value="1"/>
</dbReference>
<feature type="binding site" evidence="8">
    <location>
        <begin position="73"/>
        <end position="76"/>
    </location>
    <ligand>
        <name>NADP(+)</name>
        <dbReference type="ChEBI" id="CHEBI:58349"/>
    </ligand>
</feature>
<keyword evidence="3" id="KW-0963">Cytoplasm</keyword>
<dbReference type="Proteomes" id="UP000053342">
    <property type="component" value="Unassembled WGS sequence"/>
</dbReference>
<protein>
    <recommendedName>
        <fullName evidence="9">Pyrroline-5-carboxylate reductase</fullName>
        <ecNumber evidence="9">1.5.1.2</ecNumber>
    </recommendedName>
</protein>
<proteinExistence type="inferred from homology"/>
<dbReference type="VEuPathDB" id="FungiDB:PV06_05590"/>
<evidence type="ECO:0000256" key="7">
    <source>
        <dbReference type="ARBA" id="ARBA00023002"/>
    </source>
</evidence>
<evidence type="ECO:0000256" key="6">
    <source>
        <dbReference type="ARBA" id="ARBA00022857"/>
    </source>
</evidence>
<evidence type="ECO:0000256" key="2">
    <source>
        <dbReference type="ARBA" id="ARBA00005525"/>
    </source>
</evidence>
<evidence type="ECO:0000256" key="5">
    <source>
        <dbReference type="ARBA" id="ARBA00022650"/>
    </source>
</evidence>
<comment type="catalytic activity">
    <reaction evidence="9">
        <text>L-proline + NADP(+) = (S)-1-pyrroline-5-carboxylate + NADPH + 2 H(+)</text>
        <dbReference type="Rhea" id="RHEA:14109"/>
        <dbReference type="ChEBI" id="CHEBI:15378"/>
        <dbReference type="ChEBI" id="CHEBI:17388"/>
        <dbReference type="ChEBI" id="CHEBI:57783"/>
        <dbReference type="ChEBI" id="CHEBI:58349"/>
        <dbReference type="ChEBI" id="CHEBI:60039"/>
        <dbReference type="EC" id="1.5.1.2"/>
    </reaction>
</comment>
<dbReference type="InterPro" id="IPR000304">
    <property type="entry name" value="Pyrroline-COOH_reductase"/>
</dbReference>
<accession>A0A0D2E2N4</accession>
<dbReference type="OrthoDB" id="10263291at2759"/>
<feature type="binding site" evidence="8">
    <location>
        <begin position="13"/>
        <end position="18"/>
    </location>
    <ligand>
        <name>NADP(+)</name>
        <dbReference type="ChEBI" id="CHEBI:58349"/>
    </ligand>
</feature>
<evidence type="ECO:0000313" key="13">
    <source>
        <dbReference type="Proteomes" id="UP000053342"/>
    </source>
</evidence>
<dbReference type="HOGENOM" id="CLU_042344_3_1_1"/>
<dbReference type="InterPro" id="IPR028939">
    <property type="entry name" value="P5C_Rdtase_cat_N"/>
</dbReference>
<keyword evidence="6 8" id="KW-0521">NADP</keyword>
<keyword evidence="5 9" id="KW-0641">Proline biosynthesis</keyword>
<dbReference type="SUPFAM" id="SSF51735">
    <property type="entry name" value="NAD(P)-binding Rossmann-fold domains"/>
    <property type="match status" value="1"/>
</dbReference>
<evidence type="ECO:0000256" key="9">
    <source>
        <dbReference type="RuleBase" id="RU003903"/>
    </source>
</evidence>
<dbReference type="InterPro" id="IPR053790">
    <property type="entry name" value="P5CR-like_CS"/>
</dbReference>
<dbReference type="InterPro" id="IPR029036">
    <property type="entry name" value="P5CR_dimer"/>
</dbReference>
<dbReference type="PANTHER" id="PTHR11645:SF0">
    <property type="entry name" value="PYRROLINE-5-CARBOXYLATE REDUCTASE 3"/>
    <property type="match status" value="1"/>
</dbReference>
<feature type="binding site" evidence="8">
    <location>
        <position position="60"/>
    </location>
    <ligand>
        <name>NADPH</name>
        <dbReference type="ChEBI" id="CHEBI:57783"/>
    </ligand>
</feature>
<dbReference type="HAMAP" id="MF_01925">
    <property type="entry name" value="P5C_reductase"/>
    <property type="match status" value="1"/>
</dbReference>
<reference evidence="12 13" key="1">
    <citation type="submission" date="2015-01" db="EMBL/GenBank/DDBJ databases">
        <title>The Genome Sequence of Exophiala oligosperma CBS72588.</title>
        <authorList>
            <consortium name="The Broad Institute Genomics Platform"/>
            <person name="Cuomo C."/>
            <person name="de Hoog S."/>
            <person name="Gorbushina A."/>
            <person name="Stielow B."/>
            <person name="Teixiera M."/>
            <person name="Abouelleil A."/>
            <person name="Chapman S.B."/>
            <person name="Priest M."/>
            <person name="Young S.K."/>
            <person name="Wortman J."/>
            <person name="Nusbaum C."/>
            <person name="Birren B."/>
        </authorList>
    </citation>
    <scope>NUCLEOTIDE SEQUENCE [LARGE SCALE GENOMIC DNA]</scope>
    <source>
        <strain evidence="12 13">CBS 72588</strain>
    </source>
</reference>
<dbReference type="Gene3D" id="1.10.3730.10">
    <property type="entry name" value="ProC C-terminal domain-like"/>
    <property type="match status" value="1"/>
</dbReference>